<feature type="transmembrane region" description="Helical" evidence="6">
    <location>
        <begin position="453"/>
        <end position="474"/>
    </location>
</feature>
<evidence type="ECO:0000256" key="5">
    <source>
        <dbReference type="SAM" id="MobiDB-lite"/>
    </source>
</evidence>
<comment type="catalytic activity">
    <reaction evidence="2">
        <text>L-threonyl-[protein] + ATP = O-phospho-L-threonyl-[protein] + ADP + H(+)</text>
        <dbReference type="Rhea" id="RHEA:46608"/>
        <dbReference type="Rhea" id="RHEA-COMP:11060"/>
        <dbReference type="Rhea" id="RHEA-COMP:11605"/>
        <dbReference type="ChEBI" id="CHEBI:15378"/>
        <dbReference type="ChEBI" id="CHEBI:30013"/>
        <dbReference type="ChEBI" id="CHEBI:30616"/>
        <dbReference type="ChEBI" id="CHEBI:61977"/>
        <dbReference type="ChEBI" id="CHEBI:456216"/>
        <dbReference type="EC" id="2.7.11.1"/>
    </reaction>
</comment>
<feature type="transmembrane region" description="Helical" evidence="6">
    <location>
        <begin position="1301"/>
        <end position="1322"/>
    </location>
</feature>
<name>A0AAD5MC66_PYTIN</name>
<evidence type="ECO:0000256" key="4">
    <source>
        <dbReference type="SAM" id="Coils"/>
    </source>
</evidence>
<evidence type="ECO:0000256" key="3">
    <source>
        <dbReference type="ARBA" id="ARBA00048679"/>
    </source>
</evidence>
<keyword evidence="6" id="KW-1133">Transmembrane helix</keyword>
<feature type="transmembrane region" description="Helical" evidence="6">
    <location>
        <begin position="1820"/>
        <end position="1843"/>
    </location>
</feature>
<feature type="transmembrane region" description="Helical" evidence="6">
    <location>
        <begin position="1234"/>
        <end position="1254"/>
    </location>
</feature>
<keyword evidence="6" id="KW-0812">Transmembrane</keyword>
<feature type="transmembrane region" description="Helical" evidence="6">
    <location>
        <begin position="1084"/>
        <end position="1103"/>
    </location>
</feature>
<comment type="caution">
    <text evidence="7">The sequence shown here is derived from an EMBL/GenBank/DDBJ whole genome shotgun (WGS) entry which is preliminary data.</text>
</comment>
<dbReference type="GO" id="GO:0005856">
    <property type="term" value="C:cytoskeleton"/>
    <property type="evidence" value="ECO:0007669"/>
    <property type="project" value="TreeGrafter"/>
</dbReference>
<reference evidence="7" key="1">
    <citation type="submission" date="2021-12" db="EMBL/GenBank/DDBJ databases">
        <title>Prjna785345.</title>
        <authorList>
            <person name="Rujirawat T."/>
            <person name="Krajaejun T."/>
        </authorList>
    </citation>
    <scope>NUCLEOTIDE SEQUENCE</scope>
    <source>
        <strain evidence="7">Pi057C3</strain>
    </source>
</reference>
<dbReference type="GO" id="GO:0004674">
    <property type="term" value="F:protein serine/threonine kinase activity"/>
    <property type="evidence" value="ECO:0007669"/>
    <property type="project" value="UniProtKB-EC"/>
</dbReference>
<comment type="catalytic activity">
    <reaction evidence="3">
        <text>L-seryl-[protein] + ATP = O-phospho-L-seryl-[protein] + ADP + H(+)</text>
        <dbReference type="Rhea" id="RHEA:17989"/>
        <dbReference type="Rhea" id="RHEA-COMP:9863"/>
        <dbReference type="Rhea" id="RHEA-COMP:11604"/>
        <dbReference type="ChEBI" id="CHEBI:15378"/>
        <dbReference type="ChEBI" id="CHEBI:29999"/>
        <dbReference type="ChEBI" id="CHEBI:30616"/>
        <dbReference type="ChEBI" id="CHEBI:83421"/>
        <dbReference type="ChEBI" id="CHEBI:456216"/>
        <dbReference type="EC" id="2.7.11.1"/>
    </reaction>
</comment>
<feature type="transmembrane region" description="Helical" evidence="6">
    <location>
        <begin position="1381"/>
        <end position="1405"/>
    </location>
</feature>
<dbReference type="GO" id="GO:0031032">
    <property type="term" value="P:actomyosin structure organization"/>
    <property type="evidence" value="ECO:0007669"/>
    <property type="project" value="TreeGrafter"/>
</dbReference>
<feature type="transmembrane region" description="Helical" evidence="6">
    <location>
        <begin position="792"/>
        <end position="810"/>
    </location>
</feature>
<gene>
    <name evidence="7" type="ORF">P43SY_005740</name>
</gene>
<organism evidence="7 8">
    <name type="scientific">Pythium insidiosum</name>
    <name type="common">Pythiosis disease agent</name>
    <dbReference type="NCBI Taxonomy" id="114742"/>
    <lineage>
        <taxon>Eukaryota</taxon>
        <taxon>Sar</taxon>
        <taxon>Stramenopiles</taxon>
        <taxon>Oomycota</taxon>
        <taxon>Peronosporomycetes</taxon>
        <taxon>Pythiales</taxon>
        <taxon>Pythiaceae</taxon>
        <taxon>Pythium</taxon>
    </lineage>
</organism>
<feature type="coiled-coil region" evidence="4">
    <location>
        <begin position="2581"/>
        <end position="2692"/>
    </location>
</feature>
<dbReference type="InterPro" id="IPR001611">
    <property type="entry name" value="Leu-rich_rpt"/>
</dbReference>
<keyword evidence="4" id="KW-0175">Coiled coil</keyword>
<dbReference type="PANTHER" id="PTHR22988">
    <property type="entry name" value="MYOTONIC DYSTROPHY S/T KINASE-RELATED"/>
    <property type="match status" value="1"/>
</dbReference>
<proteinExistence type="predicted"/>
<dbReference type="PANTHER" id="PTHR22988:SF71">
    <property type="entry name" value="CITRON RHO-INTERACTING KINASE"/>
    <property type="match status" value="1"/>
</dbReference>
<feature type="transmembrane region" description="Helical" evidence="6">
    <location>
        <begin position="1266"/>
        <end position="1289"/>
    </location>
</feature>
<sequence length="2798" mass="316850">MAISGATERAAVSKGRRILAWHLFVLLVLCGLDVRDLHYKLEWLGPEETFSFRTGVHSVLHASPLVQRAIDGDPVSGWPGFLSSCSQLRALGMNDGQFFLCAMGLNCTVASDANGTRLVPQLVMTSDMRVDALLWSACALLFYDRRPPICHETIVTAFYRRYAFADSPHLLHPFAPIGSTRERELLRFLSFLSQSAPLRRVICVEAFELPVNASGAFDATVYGCASPNLNRSEWVGFVASEIYDLAHDKGWLTNDVLSLMGTKYTIRQNAHSIFSVFYDANGRTIVDSRVRVNFSSNGPLYALVIVIDGLLLVGRFAKVVELLKWMAKPEHCQLQAWMNDLERRSRQRSERSRNHHTEHQGGHNCDAVAPRQAHTVTTLQQRDDLSHRRQKAQCSDSSMTGPDGPWVSSAGDATGMPRGNTHRRLLARRFANFNEVEFYSIFSRPLYRSDHVAVMRTVTQLLSWLIILPNSVVWTWSDSMLQKAQGYLCSIKSWVLITMSINAIWGVIVKFDEPRAYRFVSRTRLDKLEIVVIGAAIAFLQRKEVFSICEIKWASEGQRVNDGLAFEGGYVAHGNTFNPDQDDVLTTPLSITWIVFRALFEIIGFSVTASLLWVVVKHQLEPLLRRARRVVGQWGHSCRRKFKNSNRVVAVVGAEAQVVSRRRPTYHTYHRLALEVALDSPIRALSLIRSDPSLDVSQHDRVFVSPSRYLDSGVLRSDRRIESRVSIAEILRWSPSLADSMIASQRHVDVASMSKMIRRMSPLYWFPSVTFDEQATMAADTAESGGRAGRRAGRRVVVMHLLLVLGIFALDARDLQYKLYWLGPDDSFSFRAGSTSVLNSTPLRADISALNQSESASGWPSFLSRCEQLYAMGAGDGPFFLSAMGVNCAVADGVNGTQRRISQLLMTSDARVDSLAWAACSLLFIARRPPICHENMVADFRERYAFRDKPVARQDIAPPGSAAERELLRFLELLSLSDPLGHVICVEAFELPVGAVGTFDARIYGCASPNLYRSEWVGFEATAMSTLQGDKAWLTNDVLSIVGLKFGIRQNTQSRFVVSVWKNTDGVSRLAVTSQTRVNFSSYGPLYALIIMLDLTLLVAHFFTTMEIVKWISLPQYSELQEWMYDFENSDDAALVAPQSVHQSFIAQSLTAPKSPPKGRVRPSLGAIPALIIKPRRVSKQEESPPPRRRMTRSFAVTMQRFPTFARLMTAAVEFDEVQFYSFFSRSFYRQTHFMLLTTVSQLLSWPIILPNSVVWTWSDSLLQKVQGYLCSLKCWILIATCVELLWKAVVRLDETRAYHFVRYTYVTNAEIIVIGALVALLERDHIFSICEIKWGAEGQRVNEVDAFLGGFVAHGNTYNQSQDHVSTTPLSMLWVVYAPLLRIVLLSVVMIGAVLILKFVYYYSRSPQGRRWIRWLRRPRSVRDSTRSEDDERTRGNGDGERYRRLPLEEALGVPIRATSLIRNRLSMEIVKGGKTFIRPSCYLEFGALLKNGRIESKVHIADIGIDSLTTTSMVLPGQMTRSSALKGRRTMLTQLVIIVSLFALDARDLHYKLQWLGPMDSYSFRAGSTSILHAKPLEPLVTARDAADAHGVGATGWPSFLSRCERLHAMGAGGGPFFLSAMGINCTIPVGFNATRVVPQLVMTSDARVDSLVWAACSLLFLARRPPICHEDMVVGFLRRYAFPDQEVDTVDVALPGSPQEIELLRFLDVVSSSDPLSRVICVEAFELPVGISGMFEAPLYGCASPNLYRSEWIGFEATAVFKLQSRKGWLTNDVLSLIGLKFGIRQNTYSRFKITYEDTQTVIESFTTCNFSSYGPLYATVIAIDIVLLVAHFMATYELLKWIFLPKYYELQAWIQDFESSSQPRLTAPLSIRRDFKASSRQVTPVVPPALKHNPSVQKPNSSDRIHPTLHSGTTFRRPALMTLDEDEQVEFEEVQFYSFFSRSFYRNHNYVLLTTVTQLLSWPIILPNSVVWTWSDSLLQKVQGYLCSLKTWVLIATSLNTLWSMVVKLDERRAYNFVRYTFITNPEIIGIGALVAFLEREYIFSICEIKWSKEIQRVNDLAAFKGGYIAHGNTYNKAHDYVSTTPLAVLWVLYGPLVRIVGYSVMACVILATLKFVVFYLRVVVNDDGVLVLEILKSLASKLRAMTRILYGVSRDAKRSQQSTLPDSTQQEYHRLALEEALDAPIRATSLIRNRLSMEVMKNGRTYIRPSCYLDFGIMLKSGRIESRVDFNDIFRLAQTRPMGSAALVNETPAGEELAVDRCRIISCVHAGLDSIDALTRDVSGAEQFVEQMNLFGNRLTAMDGLQRFTGLVELCLSNNLIELLPGLELLDEEDTTILEELSRVSMPKYTSQLRELHSRHEQLRHDSLQRDDELYRTRKAMQAKQAEVDDVKALLVKSAERQDRLQQQQQQWYDKQLQATVLQLELEFRREREVATRTLQAAQRKYQTALQQTARFKSAYEASLQRETQLKDEAARLRAAIADDQRKLLQQDEAVRAGFELRLQRLEDEKQALRDELALAQDKLTAIPALQRETDSARAATDKQRAEVERCVAELAAAAQRESDFKAALKVKDVMLDDQLRQIEELRHSQRELERDAQEWQAQVEDLEAALDDHIQRLSEAEGKANELQSELERARDSLQEVDSERALLTEQLERKDTALAVIEREMERLRAALSNQEELLERRLQKRLERHHEAAELDKLAGEEERGRLVGAFERTQRQWQARYQQVVGELQAMATQTKELLAALASERSKNAQTDQEMRVLLAQIDRERQVKKQSLRHIKSLFDELQQETP</sequence>
<keyword evidence="8" id="KW-1185">Reference proteome</keyword>
<protein>
    <recommendedName>
        <fullName evidence="9">Transmembrane protein</fullName>
    </recommendedName>
</protein>
<dbReference type="InterPro" id="IPR050839">
    <property type="entry name" value="Rho-assoc_Ser/Thr_Kinase"/>
</dbReference>
<feature type="coiled-coil region" evidence="4">
    <location>
        <begin position="2437"/>
        <end position="2528"/>
    </location>
</feature>
<feature type="region of interest" description="Disordered" evidence="5">
    <location>
        <begin position="345"/>
        <end position="414"/>
    </location>
</feature>
<evidence type="ECO:0008006" key="9">
    <source>
        <dbReference type="Google" id="ProtNLM"/>
    </source>
</evidence>
<accession>A0AAD5MC66</accession>
<dbReference type="Proteomes" id="UP001209570">
    <property type="component" value="Unassembled WGS sequence"/>
</dbReference>
<evidence type="ECO:0000256" key="2">
    <source>
        <dbReference type="ARBA" id="ARBA00047899"/>
    </source>
</evidence>
<feature type="compositionally biased region" description="Basic and acidic residues" evidence="5">
    <location>
        <begin position="345"/>
        <end position="361"/>
    </location>
</feature>
<keyword evidence="1" id="KW-0597">Phosphoprotein</keyword>
<evidence type="ECO:0000256" key="6">
    <source>
        <dbReference type="SAM" id="Phobius"/>
    </source>
</evidence>
<dbReference type="GO" id="GO:0005737">
    <property type="term" value="C:cytoplasm"/>
    <property type="evidence" value="ECO:0007669"/>
    <property type="project" value="TreeGrafter"/>
</dbReference>
<keyword evidence="6" id="KW-0472">Membrane</keyword>
<evidence type="ECO:0000313" key="7">
    <source>
        <dbReference type="EMBL" id="KAJ0409846.1"/>
    </source>
</evidence>
<dbReference type="EMBL" id="JAKCXM010000002">
    <property type="protein sequence ID" value="KAJ0409846.1"/>
    <property type="molecule type" value="Genomic_DNA"/>
</dbReference>
<dbReference type="PROSITE" id="PS51450">
    <property type="entry name" value="LRR"/>
    <property type="match status" value="1"/>
</dbReference>
<evidence type="ECO:0000256" key="1">
    <source>
        <dbReference type="ARBA" id="ARBA00022553"/>
    </source>
</evidence>
<feature type="transmembrane region" description="Helical" evidence="6">
    <location>
        <begin position="494"/>
        <end position="511"/>
    </location>
</feature>
<feature type="transmembrane region" description="Helical" evidence="6">
    <location>
        <begin position="594"/>
        <end position="616"/>
    </location>
</feature>
<evidence type="ECO:0000313" key="8">
    <source>
        <dbReference type="Proteomes" id="UP001209570"/>
    </source>
</evidence>